<keyword evidence="3" id="KW-1185">Reference proteome</keyword>
<dbReference type="Proteomes" id="UP001215280">
    <property type="component" value="Unassembled WGS sequence"/>
</dbReference>
<accession>A0AAD7JH20</accession>
<dbReference type="AlphaFoldDB" id="A0AAD7JH20"/>
<name>A0AAD7JH20_9AGAR</name>
<protein>
    <submittedName>
        <fullName evidence="2">Uncharacterized protein</fullName>
    </submittedName>
</protein>
<dbReference type="EMBL" id="JARJLG010000041">
    <property type="protein sequence ID" value="KAJ7763199.1"/>
    <property type="molecule type" value="Genomic_DNA"/>
</dbReference>
<organism evidence="2 3">
    <name type="scientific">Mycena maculata</name>
    <dbReference type="NCBI Taxonomy" id="230809"/>
    <lineage>
        <taxon>Eukaryota</taxon>
        <taxon>Fungi</taxon>
        <taxon>Dikarya</taxon>
        <taxon>Basidiomycota</taxon>
        <taxon>Agaricomycotina</taxon>
        <taxon>Agaricomycetes</taxon>
        <taxon>Agaricomycetidae</taxon>
        <taxon>Agaricales</taxon>
        <taxon>Marasmiineae</taxon>
        <taxon>Mycenaceae</taxon>
        <taxon>Mycena</taxon>
    </lineage>
</organism>
<feature type="region of interest" description="Disordered" evidence="1">
    <location>
        <begin position="1"/>
        <end position="20"/>
    </location>
</feature>
<comment type="caution">
    <text evidence="2">The sequence shown here is derived from an EMBL/GenBank/DDBJ whole genome shotgun (WGS) entry which is preliminary data.</text>
</comment>
<evidence type="ECO:0000313" key="2">
    <source>
        <dbReference type="EMBL" id="KAJ7763199.1"/>
    </source>
</evidence>
<sequence length="112" mass="11151">MTLSLDANATASTDSDPSASVNGCVNVGAGLAVSAGASADFFGLFDPSTSVSLFNKQFMLLNQCIGTGTPSRREISVIESGLTRRDLGCPAALAAVISALDAPVVASSIVAA</sequence>
<reference evidence="2" key="1">
    <citation type="submission" date="2023-03" db="EMBL/GenBank/DDBJ databases">
        <title>Massive genome expansion in bonnet fungi (Mycena s.s.) driven by repeated elements and novel gene families across ecological guilds.</title>
        <authorList>
            <consortium name="Lawrence Berkeley National Laboratory"/>
            <person name="Harder C.B."/>
            <person name="Miyauchi S."/>
            <person name="Viragh M."/>
            <person name="Kuo A."/>
            <person name="Thoen E."/>
            <person name="Andreopoulos B."/>
            <person name="Lu D."/>
            <person name="Skrede I."/>
            <person name="Drula E."/>
            <person name="Henrissat B."/>
            <person name="Morin E."/>
            <person name="Kohler A."/>
            <person name="Barry K."/>
            <person name="LaButti K."/>
            <person name="Morin E."/>
            <person name="Salamov A."/>
            <person name="Lipzen A."/>
            <person name="Mereny Z."/>
            <person name="Hegedus B."/>
            <person name="Baldrian P."/>
            <person name="Stursova M."/>
            <person name="Weitz H."/>
            <person name="Taylor A."/>
            <person name="Grigoriev I.V."/>
            <person name="Nagy L.G."/>
            <person name="Martin F."/>
            <person name="Kauserud H."/>
        </authorList>
    </citation>
    <scope>NUCLEOTIDE SEQUENCE</scope>
    <source>
        <strain evidence="2">CBHHK188m</strain>
    </source>
</reference>
<gene>
    <name evidence="2" type="ORF">DFH07DRAFT_813099</name>
</gene>
<evidence type="ECO:0000313" key="3">
    <source>
        <dbReference type="Proteomes" id="UP001215280"/>
    </source>
</evidence>
<proteinExistence type="predicted"/>
<evidence type="ECO:0000256" key="1">
    <source>
        <dbReference type="SAM" id="MobiDB-lite"/>
    </source>
</evidence>